<keyword evidence="1" id="KW-0472">Membrane</keyword>
<comment type="caution">
    <text evidence="2">The sequence shown here is derived from an EMBL/GenBank/DDBJ whole genome shotgun (WGS) entry which is preliminary data.</text>
</comment>
<feature type="transmembrane region" description="Helical" evidence="1">
    <location>
        <begin position="80"/>
        <end position="95"/>
    </location>
</feature>
<keyword evidence="3" id="KW-1185">Reference proteome</keyword>
<keyword evidence="1" id="KW-1133">Transmembrane helix</keyword>
<reference evidence="2 3" key="1">
    <citation type="submission" date="2024-01" db="EMBL/GenBank/DDBJ databases">
        <title>Whole genome of Chryseobacterium arthrosphaerae NNCa 2741.</title>
        <authorList>
            <person name="Boriskina E.V."/>
            <person name="Gordinskaya N.A."/>
            <person name="Kropotov V.S."/>
            <person name="Alekseeva A.E."/>
            <person name="Makhova M.A."/>
            <person name="Kryazhev D.V."/>
            <person name="Shkurkina I.S."/>
        </authorList>
    </citation>
    <scope>NUCLEOTIDE SEQUENCE [LARGE SCALE GENOMIC DNA]</scope>
    <source>
        <strain evidence="2 3">NNCa 2741</strain>
    </source>
</reference>
<protein>
    <recommendedName>
        <fullName evidence="4">DUF4064 domain-containing protein</fullName>
    </recommendedName>
</protein>
<dbReference type="EMBL" id="JAZGJU010000002">
    <property type="protein sequence ID" value="MEE6126012.1"/>
    <property type="molecule type" value="Genomic_DNA"/>
</dbReference>
<dbReference type="Proteomes" id="UP001350005">
    <property type="component" value="Unassembled WGS sequence"/>
</dbReference>
<gene>
    <name evidence="2" type="ORF">V2E39_01285</name>
</gene>
<dbReference type="RefSeq" id="WP_330937238.1">
    <property type="nucleotide sequence ID" value="NZ_JAZGJU010000002.1"/>
</dbReference>
<evidence type="ECO:0000313" key="2">
    <source>
        <dbReference type="EMBL" id="MEE6126012.1"/>
    </source>
</evidence>
<evidence type="ECO:0000256" key="1">
    <source>
        <dbReference type="SAM" id="Phobius"/>
    </source>
</evidence>
<keyword evidence="1" id="KW-0812">Transmembrane</keyword>
<organism evidence="2 3">
    <name type="scientific">Chryseobacterium arthrosphaerae</name>
    <dbReference type="NCBI Taxonomy" id="651561"/>
    <lineage>
        <taxon>Bacteria</taxon>
        <taxon>Pseudomonadati</taxon>
        <taxon>Bacteroidota</taxon>
        <taxon>Flavobacteriia</taxon>
        <taxon>Flavobacteriales</taxon>
        <taxon>Weeksellaceae</taxon>
        <taxon>Chryseobacterium group</taxon>
        <taxon>Chryseobacterium</taxon>
    </lineage>
</organism>
<proteinExistence type="predicted"/>
<sequence length="127" mass="14092">MNFKKILSIIIGFGTIGLLSSIFAKIQGIIFPASLLLFNQDTWSFSDIIQLVVKLACVYLSCIAGGIVTSLCGGRNREQYIIGISIMLVVIWLWISAVHPFWFWALLLTGILPCVLIGAKMKNDTER</sequence>
<evidence type="ECO:0008006" key="4">
    <source>
        <dbReference type="Google" id="ProtNLM"/>
    </source>
</evidence>
<accession>A0ABU7QU35</accession>
<feature type="transmembrane region" description="Helical" evidence="1">
    <location>
        <begin position="48"/>
        <end position="68"/>
    </location>
</feature>
<feature type="transmembrane region" description="Helical" evidence="1">
    <location>
        <begin position="101"/>
        <end position="119"/>
    </location>
</feature>
<name>A0ABU7QU35_9FLAO</name>
<evidence type="ECO:0000313" key="3">
    <source>
        <dbReference type="Proteomes" id="UP001350005"/>
    </source>
</evidence>